<dbReference type="InterPro" id="IPR038009">
    <property type="entry name" value="GlmU_C_LbH"/>
</dbReference>
<dbReference type="PROSITE" id="PS00101">
    <property type="entry name" value="HEXAPEP_TRANSFERASES"/>
    <property type="match status" value="1"/>
</dbReference>
<evidence type="ECO:0000256" key="3">
    <source>
        <dbReference type="ARBA" id="ARBA00007707"/>
    </source>
</evidence>
<dbReference type="InterPro" id="IPR050065">
    <property type="entry name" value="GlmU-like"/>
</dbReference>
<keyword evidence="11" id="KW-0133">Cell shape</keyword>
<reference evidence="18 19" key="1">
    <citation type="submission" date="2019-01" db="EMBL/GenBank/DDBJ databases">
        <title>Draft genomes of a novel of Aminipila strains.</title>
        <authorList>
            <person name="Ma S."/>
        </authorList>
    </citation>
    <scope>NUCLEOTIDE SEQUENCE [LARGE SCALE GENOMIC DNA]</scope>
    <source>
        <strain evidence="19">JN-39</strain>
    </source>
</reference>
<keyword evidence="8" id="KW-0479">Metal-binding</keyword>
<evidence type="ECO:0000256" key="7">
    <source>
        <dbReference type="ARBA" id="ARBA00022695"/>
    </source>
</evidence>
<dbReference type="GO" id="GO:0006048">
    <property type="term" value="P:UDP-N-acetylglucosamine biosynthetic process"/>
    <property type="evidence" value="ECO:0007669"/>
    <property type="project" value="InterPro"/>
</dbReference>
<dbReference type="GO" id="GO:0005737">
    <property type="term" value="C:cytoplasm"/>
    <property type="evidence" value="ECO:0007669"/>
    <property type="project" value="UniProtKB-SubCell"/>
</dbReference>
<dbReference type="GO" id="GO:0046872">
    <property type="term" value="F:metal ion binding"/>
    <property type="evidence" value="ECO:0007669"/>
    <property type="project" value="UniProtKB-KW"/>
</dbReference>
<dbReference type="Pfam" id="PF00132">
    <property type="entry name" value="Hexapep"/>
    <property type="match status" value="2"/>
</dbReference>
<dbReference type="Gene3D" id="2.160.10.10">
    <property type="entry name" value="Hexapeptide repeat proteins"/>
    <property type="match status" value="1"/>
</dbReference>
<dbReference type="CDD" id="cd03353">
    <property type="entry name" value="LbH_GlmU_C"/>
    <property type="match status" value="1"/>
</dbReference>
<dbReference type="RefSeq" id="WP_128745167.1">
    <property type="nucleotide sequence ID" value="NZ_CP035281.1"/>
</dbReference>
<dbReference type="InterPro" id="IPR001451">
    <property type="entry name" value="Hexapep"/>
</dbReference>
<dbReference type="KEGG" id="amij:EQM06_04315"/>
<dbReference type="SUPFAM" id="SSF51161">
    <property type="entry name" value="Trimeric LpxA-like enzymes"/>
    <property type="match status" value="1"/>
</dbReference>
<dbReference type="GO" id="GO:0009252">
    <property type="term" value="P:peptidoglycan biosynthetic process"/>
    <property type="evidence" value="ECO:0007669"/>
    <property type="project" value="UniProtKB-KW"/>
</dbReference>
<name>A0A410PU92_9FIRM</name>
<evidence type="ECO:0000256" key="9">
    <source>
        <dbReference type="ARBA" id="ARBA00022737"/>
    </source>
</evidence>
<dbReference type="GO" id="GO:0008360">
    <property type="term" value="P:regulation of cell shape"/>
    <property type="evidence" value="ECO:0007669"/>
    <property type="project" value="UniProtKB-KW"/>
</dbReference>
<dbReference type="Proteomes" id="UP000287601">
    <property type="component" value="Chromosome"/>
</dbReference>
<evidence type="ECO:0000256" key="2">
    <source>
        <dbReference type="ARBA" id="ARBA00004496"/>
    </source>
</evidence>
<organism evidence="18 19">
    <name type="scientific">Aminipila luticellarii</name>
    <dbReference type="NCBI Taxonomy" id="2507160"/>
    <lineage>
        <taxon>Bacteria</taxon>
        <taxon>Bacillati</taxon>
        <taxon>Bacillota</taxon>
        <taxon>Clostridia</taxon>
        <taxon>Peptostreptococcales</taxon>
        <taxon>Anaerovoracaceae</taxon>
        <taxon>Aminipila</taxon>
    </lineage>
</organism>
<dbReference type="GO" id="GO:0019134">
    <property type="term" value="F:glucosamine-1-phosphate N-acetyltransferase activity"/>
    <property type="evidence" value="ECO:0007669"/>
    <property type="project" value="UniProtKB-EC"/>
</dbReference>
<dbReference type="PANTHER" id="PTHR43584">
    <property type="entry name" value="NUCLEOTIDYL TRANSFERASE"/>
    <property type="match status" value="1"/>
</dbReference>
<accession>A0A410PU92</accession>
<comment type="function">
    <text evidence="17">Catalyzes the last two sequential reactions in the de novo biosynthetic pathway for UDP-N-acetylglucosamine (UDP-GlcNAc). The C-terminal domain catalyzes the transfer of acetyl group from acetyl coenzyme A to glucosamine-1-phosphate (GlcN-1-P) to produce N-acetylglucosamine-1-phosphate (GlcNAc-1-P), which is converted into UDP-GlcNAc by the transfer of uridine 5-monophosphate (from uridine 5-triphosphate), a reaction catalyzed by the N-terminal domain.</text>
</comment>
<evidence type="ECO:0000313" key="19">
    <source>
        <dbReference type="Proteomes" id="UP000287601"/>
    </source>
</evidence>
<keyword evidence="12" id="KW-0573">Peptidoglycan synthesis</keyword>
<dbReference type="PANTHER" id="PTHR43584:SF3">
    <property type="entry name" value="BIFUNCTIONAL PROTEIN GLMU"/>
    <property type="match status" value="1"/>
</dbReference>
<comment type="cofactor">
    <cofactor evidence="1">
        <name>Mg(2+)</name>
        <dbReference type="ChEBI" id="CHEBI:18420"/>
    </cofactor>
</comment>
<keyword evidence="14" id="KW-0961">Cell wall biogenesis/degradation</keyword>
<evidence type="ECO:0000256" key="5">
    <source>
        <dbReference type="ARBA" id="ARBA00022490"/>
    </source>
</evidence>
<evidence type="ECO:0000256" key="12">
    <source>
        <dbReference type="ARBA" id="ARBA00022984"/>
    </source>
</evidence>
<evidence type="ECO:0000256" key="17">
    <source>
        <dbReference type="ARBA" id="ARBA00049628"/>
    </source>
</evidence>
<comment type="similarity">
    <text evidence="3">In the C-terminal section; belongs to the transferase hexapeptide repeat family.</text>
</comment>
<dbReference type="EMBL" id="CP035281">
    <property type="protein sequence ID" value="QAT42517.1"/>
    <property type="molecule type" value="Genomic_DNA"/>
</dbReference>
<comment type="similarity">
    <text evidence="4">In the N-terminal section; belongs to the N-acetylglucosamine-1-phosphate uridyltransferase family.</text>
</comment>
<evidence type="ECO:0000256" key="6">
    <source>
        <dbReference type="ARBA" id="ARBA00022679"/>
    </source>
</evidence>
<dbReference type="GO" id="GO:0071555">
    <property type="term" value="P:cell wall organization"/>
    <property type="evidence" value="ECO:0007669"/>
    <property type="project" value="UniProtKB-KW"/>
</dbReference>
<dbReference type="InterPro" id="IPR018357">
    <property type="entry name" value="Hexapep_transf_CS"/>
</dbReference>
<keyword evidence="7" id="KW-0548">Nucleotidyltransferase</keyword>
<evidence type="ECO:0000256" key="13">
    <source>
        <dbReference type="ARBA" id="ARBA00023315"/>
    </source>
</evidence>
<protein>
    <submittedName>
        <fullName evidence="18">UDP-N-acetylglucosamine diphosphorylase</fullName>
    </submittedName>
</protein>
<comment type="catalytic activity">
    <reaction evidence="16">
        <text>N-acetyl-alpha-D-glucosamine 1-phosphate + UTP + H(+) = UDP-N-acetyl-alpha-D-glucosamine + diphosphate</text>
        <dbReference type="Rhea" id="RHEA:13509"/>
        <dbReference type="ChEBI" id="CHEBI:15378"/>
        <dbReference type="ChEBI" id="CHEBI:33019"/>
        <dbReference type="ChEBI" id="CHEBI:46398"/>
        <dbReference type="ChEBI" id="CHEBI:57705"/>
        <dbReference type="ChEBI" id="CHEBI:57776"/>
        <dbReference type="EC" id="2.7.7.23"/>
    </reaction>
</comment>
<keyword evidence="5" id="KW-0963">Cytoplasm</keyword>
<proteinExistence type="inferred from homology"/>
<evidence type="ECO:0000256" key="1">
    <source>
        <dbReference type="ARBA" id="ARBA00001946"/>
    </source>
</evidence>
<keyword evidence="9" id="KW-0677">Repeat</keyword>
<dbReference type="GO" id="GO:0003977">
    <property type="term" value="F:UDP-N-acetylglucosamine diphosphorylase activity"/>
    <property type="evidence" value="ECO:0007669"/>
    <property type="project" value="UniProtKB-EC"/>
</dbReference>
<evidence type="ECO:0000256" key="15">
    <source>
        <dbReference type="ARBA" id="ARBA00048247"/>
    </source>
</evidence>
<dbReference type="AlphaFoldDB" id="A0A410PU92"/>
<dbReference type="OrthoDB" id="9775031at2"/>
<comment type="catalytic activity">
    <reaction evidence="15">
        <text>alpha-D-glucosamine 1-phosphate + acetyl-CoA = N-acetyl-alpha-D-glucosamine 1-phosphate + CoA + H(+)</text>
        <dbReference type="Rhea" id="RHEA:13725"/>
        <dbReference type="ChEBI" id="CHEBI:15378"/>
        <dbReference type="ChEBI" id="CHEBI:57287"/>
        <dbReference type="ChEBI" id="CHEBI:57288"/>
        <dbReference type="ChEBI" id="CHEBI:57776"/>
        <dbReference type="ChEBI" id="CHEBI:58516"/>
        <dbReference type="EC" id="2.3.1.157"/>
    </reaction>
</comment>
<evidence type="ECO:0000256" key="16">
    <source>
        <dbReference type="ARBA" id="ARBA00048493"/>
    </source>
</evidence>
<keyword evidence="6" id="KW-0808">Transferase</keyword>
<keyword evidence="19" id="KW-1185">Reference proteome</keyword>
<evidence type="ECO:0000256" key="8">
    <source>
        <dbReference type="ARBA" id="ARBA00022723"/>
    </source>
</evidence>
<evidence type="ECO:0000313" key="18">
    <source>
        <dbReference type="EMBL" id="QAT42517.1"/>
    </source>
</evidence>
<keyword evidence="10" id="KW-0460">Magnesium</keyword>
<evidence type="ECO:0000256" key="14">
    <source>
        <dbReference type="ARBA" id="ARBA00023316"/>
    </source>
</evidence>
<sequence>MTMEECLELEKQRLEINKKHLENGVRFVDIRTAYIGSEVKIGAGTVIYPCVTLEGRVIIGVDCVIGQNTRIVDSTIGDCTDIQSSVITESSVGSNTKVGPFAYLRPNSTIGNHCKVGDFVEVKNSSMGDGAKASHLTYIGDSDVGRDVNLGCGVVFVNYDGKNKHRSVIGDGAFIGCNTNLVSPVTVEAGSYIAAGSTVTKNVPKGSLYVARAKERIIEGWVERRGLLEKKNK</sequence>
<evidence type="ECO:0000256" key="11">
    <source>
        <dbReference type="ARBA" id="ARBA00022960"/>
    </source>
</evidence>
<evidence type="ECO:0000256" key="4">
    <source>
        <dbReference type="ARBA" id="ARBA00007947"/>
    </source>
</evidence>
<dbReference type="InterPro" id="IPR011004">
    <property type="entry name" value="Trimer_LpxA-like_sf"/>
</dbReference>
<evidence type="ECO:0000256" key="10">
    <source>
        <dbReference type="ARBA" id="ARBA00022842"/>
    </source>
</evidence>
<comment type="subcellular location">
    <subcellularLocation>
        <location evidence="2">Cytoplasm</location>
    </subcellularLocation>
</comment>
<gene>
    <name evidence="18" type="ORF">EQM06_04315</name>
</gene>
<keyword evidence="13" id="KW-0012">Acyltransferase</keyword>